<name>A0A1I8JAD1_9PLAT</name>
<sequence>MQVRMVGEPARLYCQLEGSGVDQIRWLYNSKPIEPRPGLLFVGDGTDSGSHLSIAKLGKHHTGLYTCSVSNKAGIAESAGSVYVRDATETDWARRIFRADLLGKKNEARWKNAVVCSHHFPDSMYVCPDQRHEPGVRLMPTAYPMLQLYKEIAEPYRRSLESANVMSI</sequence>
<evidence type="ECO:0000313" key="2">
    <source>
        <dbReference type="Proteomes" id="UP000095280"/>
    </source>
</evidence>
<evidence type="ECO:0000259" key="1">
    <source>
        <dbReference type="PROSITE" id="PS50835"/>
    </source>
</evidence>
<dbReference type="Pfam" id="PF13927">
    <property type="entry name" value="Ig_3"/>
    <property type="match status" value="1"/>
</dbReference>
<dbReference type="InterPro" id="IPR003598">
    <property type="entry name" value="Ig_sub2"/>
</dbReference>
<dbReference type="InterPro" id="IPR007110">
    <property type="entry name" value="Ig-like_dom"/>
</dbReference>
<keyword evidence="2" id="KW-1185">Reference proteome</keyword>
<protein>
    <submittedName>
        <fullName evidence="3">Ig-like domain-containing protein</fullName>
    </submittedName>
</protein>
<dbReference type="AlphaFoldDB" id="A0A1I8JAD1"/>
<dbReference type="SMART" id="SM00408">
    <property type="entry name" value="IGc2"/>
    <property type="match status" value="1"/>
</dbReference>
<dbReference type="Proteomes" id="UP000095280">
    <property type="component" value="Unplaced"/>
</dbReference>
<dbReference type="InterPro" id="IPR003599">
    <property type="entry name" value="Ig_sub"/>
</dbReference>
<reference evidence="3" key="1">
    <citation type="submission" date="2016-11" db="UniProtKB">
        <authorList>
            <consortium name="WormBaseParasite"/>
        </authorList>
    </citation>
    <scope>IDENTIFICATION</scope>
</reference>
<dbReference type="InterPro" id="IPR036179">
    <property type="entry name" value="Ig-like_dom_sf"/>
</dbReference>
<proteinExistence type="predicted"/>
<dbReference type="SUPFAM" id="SSF48726">
    <property type="entry name" value="Immunoglobulin"/>
    <property type="match status" value="1"/>
</dbReference>
<dbReference type="SMART" id="SM00409">
    <property type="entry name" value="IG"/>
    <property type="match status" value="1"/>
</dbReference>
<evidence type="ECO:0000313" key="3">
    <source>
        <dbReference type="WBParaSite" id="maker-uti_cns_0046357-snap-gene-0.2-mRNA-1"/>
    </source>
</evidence>
<dbReference type="Gene3D" id="2.60.40.10">
    <property type="entry name" value="Immunoglobulins"/>
    <property type="match status" value="1"/>
</dbReference>
<dbReference type="CDD" id="cd00096">
    <property type="entry name" value="Ig"/>
    <property type="match status" value="1"/>
</dbReference>
<dbReference type="WBParaSite" id="maker-uti_cns_0046357-snap-gene-0.2-mRNA-1">
    <property type="protein sequence ID" value="maker-uti_cns_0046357-snap-gene-0.2-mRNA-1"/>
    <property type="gene ID" value="maker-uti_cns_0046357-snap-gene-0.2"/>
</dbReference>
<dbReference type="InterPro" id="IPR013783">
    <property type="entry name" value="Ig-like_fold"/>
</dbReference>
<organism evidence="2 3">
    <name type="scientific">Macrostomum lignano</name>
    <dbReference type="NCBI Taxonomy" id="282301"/>
    <lineage>
        <taxon>Eukaryota</taxon>
        <taxon>Metazoa</taxon>
        <taxon>Spiralia</taxon>
        <taxon>Lophotrochozoa</taxon>
        <taxon>Platyhelminthes</taxon>
        <taxon>Rhabditophora</taxon>
        <taxon>Macrostomorpha</taxon>
        <taxon>Macrostomida</taxon>
        <taxon>Macrostomidae</taxon>
        <taxon>Macrostomum</taxon>
    </lineage>
</organism>
<accession>A0A1I8JAD1</accession>
<feature type="domain" description="Ig-like" evidence="1">
    <location>
        <begin position="7"/>
        <end position="83"/>
    </location>
</feature>
<dbReference type="PROSITE" id="PS50835">
    <property type="entry name" value="IG_LIKE"/>
    <property type="match status" value="1"/>
</dbReference>